<dbReference type="InterPro" id="IPR001261">
    <property type="entry name" value="ArgE/DapE_CS"/>
</dbReference>
<comment type="cofactor">
    <cofactor evidence="10">
        <name>Zn(2+)</name>
        <dbReference type="ChEBI" id="CHEBI:29105"/>
    </cofactor>
    <text evidence="10">Binds 2 Zn(2+) ions per subunit.</text>
</comment>
<dbReference type="PIRSF" id="PIRSF036696">
    <property type="entry name" value="ACY-1"/>
    <property type="match status" value="1"/>
</dbReference>
<dbReference type="InterPro" id="IPR010159">
    <property type="entry name" value="N-acyl_aa_amidohydrolase"/>
</dbReference>
<feature type="active site" evidence="9">
    <location>
        <position position="77"/>
    </location>
</feature>
<feature type="binding site" evidence="10">
    <location>
        <position position="75"/>
    </location>
    <ligand>
        <name>Zn(2+)</name>
        <dbReference type="ChEBI" id="CHEBI:29105"/>
        <label>1</label>
    </ligand>
</feature>
<keyword evidence="5 10" id="KW-0479">Metal-binding</keyword>
<evidence type="ECO:0000256" key="8">
    <source>
        <dbReference type="ARBA" id="ARBA00029656"/>
    </source>
</evidence>
<dbReference type="AlphaFoldDB" id="A0AAF3ENP9"/>
<proteinExistence type="inferred from homology"/>
<dbReference type="PANTHER" id="PTHR45892:SF1">
    <property type="entry name" value="AMINOACYLASE-1"/>
    <property type="match status" value="1"/>
</dbReference>
<comment type="subcellular location">
    <subcellularLocation>
        <location evidence="1">Cytoplasm</location>
    </subcellularLocation>
</comment>
<organism evidence="12 13">
    <name type="scientific">Mesorhabditis belari</name>
    <dbReference type="NCBI Taxonomy" id="2138241"/>
    <lineage>
        <taxon>Eukaryota</taxon>
        <taxon>Metazoa</taxon>
        <taxon>Ecdysozoa</taxon>
        <taxon>Nematoda</taxon>
        <taxon>Chromadorea</taxon>
        <taxon>Rhabditida</taxon>
        <taxon>Rhabditina</taxon>
        <taxon>Rhabditomorpha</taxon>
        <taxon>Rhabditoidea</taxon>
        <taxon>Rhabditidae</taxon>
        <taxon>Mesorhabditinae</taxon>
        <taxon>Mesorhabditis</taxon>
    </lineage>
</organism>
<protein>
    <recommendedName>
        <fullName evidence="3">N-acyl-aliphatic-L-amino acid amidohydrolase</fullName>
        <ecNumber evidence="3">3.5.1.14</ecNumber>
    </recommendedName>
    <alternativeName>
        <fullName evidence="8">N-acyl-L-amino-acid amidohydrolase</fullName>
    </alternativeName>
</protein>
<dbReference type="WBParaSite" id="MBELARI_LOCUS15681">
    <property type="protein sequence ID" value="MBELARI_LOCUS15681"/>
    <property type="gene ID" value="MBELARI_LOCUS15681"/>
</dbReference>
<feature type="binding site" evidence="10">
    <location>
        <position position="144"/>
    </location>
    <ligand>
        <name>Zn(2+)</name>
        <dbReference type="ChEBI" id="CHEBI:29105"/>
        <label>2</label>
    </ligand>
</feature>
<evidence type="ECO:0000256" key="3">
    <source>
        <dbReference type="ARBA" id="ARBA00011913"/>
    </source>
</evidence>
<evidence type="ECO:0000256" key="6">
    <source>
        <dbReference type="ARBA" id="ARBA00022801"/>
    </source>
</evidence>
<evidence type="ECO:0000256" key="9">
    <source>
        <dbReference type="PIRSR" id="PIRSR036696-1"/>
    </source>
</evidence>
<dbReference type="GO" id="GO:0046872">
    <property type="term" value="F:metal ion binding"/>
    <property type="evidence" value="ECO:0007669"/>
    <property type="project" value="UniProtKB-KW"/>
</dbReference>
<evidence type="ECO:0000313" key="13">
    <source>
        <dbReference type="WBParaSite" id="MBELARI_LOCUS15681"/>
    </source>
</evidence>
<feature type="binding site" evidence="10">
    <location>
        <position position="369"/>
    </location>
    <ligand>
        <name>Zn(2+)</name>
        <dbReference type="ChEBI" id="CHEBI:29105"/>
        <label>2</label>
    </ligand>
</feature>
<evidence type="ECO:0000313" key="12">
    <source>
        <dbReference type="Proteomes" id="UP000887575"/>
    </source>
</evidence>
<keyword evidence="7 10" id="KW-0862">Zinc</keyword>
<dbReference type="Gene3D" id="3.30.70.360">
    <property type="match status" value="1"/>
</dbReference>
<dbReference type="Proteomes" id="UP000887575">
    <property type="component" value="Unassembled WGS sequence"/>
</dbReference>
<name>A0AAF3ENP9_9BILA</name>
<feature type="domain" description="Peptidase M20 dimerisation" evidence="11">
    <location>
        <begin position="184"/>
        <end position="295"/>
    </location>
</feature>
<dbReference type="FunFam" id="3.40.630.10:FF:000019">
    <property type="entry name" value="Aminoacylase 1"/>
    <property type="match status" value="1"/>
</dbReference>
<dbReference type="PANTHER" id="PTHR45892">
    <property type="entry name" value="AMINOACYLASE-1"/>
    <property type="match status" value="1"/>
</dbReference>
<dbReference type="InterPro" id="IPR052083">
    <property type="entry name" value="Aminoacylase-1_M20A"/>
</dbReference>
<dbReference type="NCBIfam" id="TIGR01880">
    <property type="entry name" value="Ac-peptdase-euk"/>
    <property type="match status" value="1"/>
</dbReference>
<dbReference type="GO" id="GO:0005737">
    <property type="term" value="C:cytoplasm"/>
    <property type="evidence" value="ECO:0007669"/>
    <property type="project" value="UniProtKB-SubCell"/>
</dbReference>
<evidence type="ECO:0000256" key="4">
    <source>
        <dbReference type="ARBA" id="ARBA00022490"/>
    </source>
</evidence>
<reference evidence="13" key="1">
    <citation type="submission" date="2024-02" db="UniProtKB">
        <authorList>
            <consortium name="WormBaseParasite"/>
        </authorList>
    </citation>
    <scope>IDENTIFICATION</scope>
</reference>
<sequence>MTNENVAVTNFRQYLRIRSVPPEPDYEGCVSFLSGLADELRIEKHRYEPVKGFPCLVLTIPGTSPNLPSIMFYSHMDVVPVFEEHWKHDPFSAVKEENGDIYGRGTQDMKCVGIQYIEALRKLFEDGKKQFLRTIHLIYGADEEMGGYKGMAEFTKTKDFEELNVGWIMDEGLASPNETYQVYYGERNPWWGRVTFVGNPGHVMEFIENTAMEKLNHFLNSALAYRAKWKKTLESDPNLKLGDVPTINLPIVKGGVQANVIPDKFVLEFSIRVPPTMHFDSIKNEIEGWVEAAGRDVHLEWVARPCVSNITETTNENPFWVAFEKTLTQEGCKINKAIFPGSTDSKHVRQKGYKSLGFSPMNNTPVLLHDHNEFLNEKVFLRGVEIYEKLIENLANVSFQ</sequence>
<evidence type="ECO:0000256" key="7">
    <source>
        <dbReference type="ARBA" id="ARBA00022833"/>
    </source>
</evidence>
<dbReference type="Pfam" id="PF01546">
    <property type="entry name" value="Peptidase_M20"/>
    <property type="match status" value="1"/>
</dbReference>
<evidence type="ECO:0000256" key="5">
    <source>
        <dbReference type="ARBA" id="ARBA00022723"/>
    </source>
</evidence>
<dbReference type="InterPro" id="IPR036264">
    <property type="entry name" value="Bact_exopeptidase_dim_dom"/>
</dbReference>
<comment type="similarity">
    <text evidence="2">Belongs to the peptidase M20A family.</text>
</comment>
<dbReference type="FunFam" id="1.10.150.900:FF:000001">
    <property type="entry name" value="Aminoacylase-1, putative"/>
    <property type="match status" value="1"/>
</dbReference>
<accession>A0AAF3ENP9</accession>
<evidence type="ECO:0000259" key="11">
    <source>
        <dbReference type="Pfam" id="PF07687"/>
    </source>
</evidence>
<dbReference type="InterPro" id="IPR002933">
    <property type="entry name" value="Peptidase_M20"/>
</dbReference>
<dbReference type="PROSITE" id="PS00758">
    <property type="entry name" value="ARGE_DAPE_CPG2_1"/>
    <property type="match status" value="1"/>
</dbReference>
<feature type="binding site" evidence="10">
    <location>
        <position position="171"/>
    </location>
    <ligand>
        <name>Zn(2+)</name>
        <dbReference type="ChEBI" id="CHEBI:29105"/>
        <label>1</label>
    </ligand>
</feature>
<evidence type="ECO:0000256" key="10">
    <source>
        <dbReference type="PIRSR" id="PIRSR036696-2"/>
    </source>
</evidence>
<feature type="binding site" evidence="10">
    <location>
        <position position="108"/>
    </location>
    <ligand>
        <name>Zn(2+)</name>
        <dbReference type="ChEBI" id="CHEBI:29105"/>
        <label>2</label>
    </ligand>
</feature>
<feature type="binding site" evidence="10">
    <location>
        <position position="108"/>
    </location>
    <ligand>
        <name>Zn(2+)</name>
        <dbReference type="ChEBI" id="CHEBI:29105"/>
        <label>1</label>
    </ligand>
</feature>
<dbReference type="InterPro" id="IPR011650">
    <property type="entry name" value="Peptidase_M20_dimer"/>
</dbReference>
<dbReference type="Pfam" id="PF07687">
    <property type="entry name" value="M20_dimer"/>
    <property type="match status" value="1"/>
</dbReference>
<dbReference type="SUPFAM" id="SSF53187">
    <property type="entry name" value="Zn-dependent exopeptidases"/>
    <property type="match status" value="1"/>
</dbReference>
<dbReference type="FunFam" id="3.30.70.360:FF:000005">
    <property type="entry name" value="Putative Aminoacylase-1"/>
    <property type="match status" value="1"/>
</dbReference>
<dbReference type="EC" id="3.5.1.14" evidence="3"/>
<evidence type="ECO:0000256" key="1">
    <source>
        <dbReference type="ARBA" id="ARBA00004496"/>
    </source>
</evidence>
<dbReference type="Gene3D" id="3.40.630.10">
    <property type="entry name" value="Zn peptidases"/>
    <property type="match status" value="1"/>
</dbReference>
<feature type="active site" description="Proton acceptor" evidence="9">
    <location>
        <position position="143"/>
    </location>
</feature>
<dbReference type="SUPFAM" id="SSF55031">
    <property type="entry name" value="Bacterial exopeptidase dimerisation domain"/>
    <property type="match status" value="1"/>
</dbReference>
<evidence type="ECO:0000256" key="2">
    <source>
        <dbReference type="ARBA" id="ARBA00006247"/>
    </source>
</evidence>
<keyword evidence="4" id="KW-0963">Cytoplasm</keyword>
<dbReference type="Gene3D" id="1.10.150.900">
    <property type="match status" value="1"/>
</dbReference>
<keyword evidence="6" id="KW-0378">Hydrolase</keyword>
<keyword evidence="12" id="KW-1185">Reference proteome</keyword>
<dbReference type="GO" id="GO:0004046">
    <property type="term" value="F:aminoacylase activity"/>
    <property type="evidence" value="ECO:0007669"/>
    <property type="project" value="UniProtKB-EC"/>
</dbReference>
<dbReference type="GO" id="GO:0006520">
    <property type="term" value="P:amino acid metabolic process"/>
    <property type="evidence" value="ECO:0007669"/>
    <property type="project" value="InterPro"/>
</dbReference>